<organism evidence="6 7">
    <name type="scientific">Paraburkholderia phytofirmans OLGA172</name>
    <dbReference type="NCBI Taxonomy" id="1417228"/>
    <lineage>
        <taxon>Bacteria</taxon>
        <taxon>Pseudomonadati</taxon>
        <taxon>Pseudomonadota</taxon>
        <taxon>Betaproteobacteria</taxon>
        <taxon>Burkholderiales</taxon>
        <taxon>Burkholderiaceae</taxon>
        <taxon>Paraburkholderia</taxon>
    </lineage>
</organism>
<dbReference type="InterPro" id="IPR005119">
    <property type="entry name" value="LysR_subst-bd"/>
</dbReference>
<reference evidence="6 7" key="1">
    <citation type="journal article" date="2016" name="Gene">
        <title>PacBio SMRT assembly of a complex multi-replicon genome reveals chlorocatechol degradative operon in a region of genome plasticity.</title>
        <authorList>
            <person name="Ricker N."/>
            <person name="Shen S.Y."/>
            <person name="Goordial J."/>
            <person name="Jin S."/>
            <person name="Fulthorpe R.R."/>
        </authorList>
    </citation>
    <scope>NUCLEOTIDE SEQUENCE [LARGE SCALE GENOMIC DNA]</scope>
    <source>
        <strain evidence="6 7">OLGA172</strain>
    </source>
</reference>
<comment type="similarity">
    <text evidence="1">Belongs to the LysR transcriptional regulatory family.</text>
</comment>
<dbReference type="AlphaFoldDB" id="A0A160FT98"/>
<evidence type="ECO:0000256" key="4">
    <source>
        <dbReference type="ARBA" id="ARBA00023163"/>
    </source>
</evidence>
<dbReference type="PROSITE" id="PS50931">
    <property type="entry name" value="HTH_LYSR"/>
    <property type="match status" value="1"/>
</dbReference>
<sequence>MDLSAVEAFVRVAETKSFTEAGRVLGLTGSGVSRAISRLEGQTGVMLLNRTTRNVGLTAEGATFYERCRDILADLKLAETELLDAASVPSGRLRITAPIGYARSVLVPMLPKFHRLHANIVVETSLSDAVVDLIDDGFDLAIRIGELVPPKLTSSRIGIARWVACASREYLDEHGSPASPDDLALHDCVAYQSAESRRHHDWQFWYGSRSWTIRIGGMARQVIDHCDVIVDAALAGAGIVYLHDYVVEPYLRNGTLVRVLEDFSTPERSIHLLYPAARALAPKVRAFIEYSLNELGIADDSDQLDVA</sequence>
<dbReference type="GO" id="GO:0043565">
    <property type="term" value="F:sequence-specific DNA binding"/>
    <property type="evidence" value="ECO:0007669"/>
    <property type="project" value="TreeGrafter"/>
</dbReference>
<dbReference type="PANTHER" id="PTHR30537:SF5">
    <property type="entry name" value="HTH-TYPE TRANSCRIPTIONAL ACTIVATOR TTDR-RELATED"/>
    <property type="match status" value="1"/>
</dbReference>
<keyword evidence="7" id="KW-1185">Reference proteome</keyword>
<dbReference type="KEGG" id="buz:AYM40_28110"/>
<dbReference type="InterPro" id="IPR058163">
    <property type="entry name" value="LysR-type_TF_proteobact-type"/>
</dbReference>
<dbReference type="FunFam" id="1.10.10.10:FF:000001">
    <property type="entry name" value="LysR family transcriptional regulator"/>
    <property type="match status" value="1"/>
</dbReference>
<dbReference type="CDD" id="cd08422">
    <property type="entry name" value="PBP2_CrgA_like"/>
    <property type="match status" value="1"/>
</dbReference>
<dbReference type="EMBL" id="CP014579">
    <property type="protein sequence ID" value="ANB76134.1"/>
    <property type="molecule type" value="Genomic_DNA"/>
</dbReference>
<evidence type="ECO:0000313" key="6">
    <source>
        <dbReference type="EMBL" id="ANB76134.1"/>
    </source>
</evidence>
<evidence type="ECO:0000256" key="2">
    <source>
        <dbReference type="ARBA" id="ARBA00023015"/>
    </source>
</evidence>
<dbReference type="Gene3D" id="1.10.10.10">
    <property type="entry name" value="Winged helix-like DNA-binding domain superfamily/Winged helix DNA-binding domain"/>
    <property type="match status" value="1"/>
</dbReference>
<evidence type="ECO:0000259" key="5">
    <source>
        <dbReference type="PROSITE" id="PS50931"/>
    </source>
</evidence>
<dbReference type="STRING" id="1804984.AYM40_28110"/>
<dbReference type="Gene3D" id="3.40.190.290">
    <property type="match status" value="1"/>
</dbReference>
<evidence type="ECO:0000313" key="7">
    <source>
        <dbReference type="Proteomes" id="UP000076852"/>
    </source>
</evidence>
<evidence type="ECO:0000256" key="1">
    <source>
        <dbReference type="ARBA" id="ARBA00009437"/>
    </source>
</evidence>
<protein>
    <recommendedName>
        <fullName evidence="5">HTH lysR-type domain-containing protein</fullName>
    </recommendedName>
</protein>
<dbReference type="OrthoDB" id="9810065at2"/>
<dbReference type="InterPro" id="IPR036390">
    <property type="entry name" value="WH_DNA-bd_sf"/>
</dbReference>
<proteinExistence type="inferred from homology"/>
<dbReference type="Proteomes" id="UP000076852">
    <property type="component" value="Chromosome 2"/>
</dbReference>
<dbReference type="RefSeq" id="WP_063499383.1">
    <property type="nucleotide sequence ID" value="NZ_CP014579.1"/>
</dbReference>
<gene>
    <name evidence="6" type="ORF">AYM40_28110</name>
</gene>
<feature type="domain" description="HTH lysR-type" evidence="5">
    <location>
        <begin position="1"/>
        <end position="58"/>
    </location>
</feature>
<dbReference type="GO" id="GO:0003700">
    <property type="term" value="F:DNA-binding transcription factor activity"/>
    <property type="evidence" value="ECO:0007669"/>
    <property type="project" value="InterPro"/>
</dbReference>
<dbReference type="InterPro" id="IPR036388">
    <property type="entry name" value="WH-like_DNA-bd_sf"/>
</dbReference>
<dbReference type="SUPFAM" id="SSF53850">
    <property type="entry name" value="Periplasmic binding protein-like II"/>
    <property type="match status" value="1"/>
</dbReference>
<accession>A0A160FT98</accession>
<evidence type="ECO:0000256" key="3">
    <source>
        <dbReference type="ARBA" id="ARBA00023125"/>
    </source>
</evidence>
<dbReference type="SUPFAM" id="SSF46785">
    <property type="entry name" value="Winged helix' DNA-binding domain"/>
    <property type="match status" value="1"/>
</dbReference>
<dbReference type="PANTHER" id="PTHR30537">
    <property type="entry name" value="HTH-TYPE TRANSCRIPTIONAL REGULATOR"/>
    <property type="match status" value="1"/>
</dbReference>
<dbReference type="Pfam" id="PF00126">
    <property type="entry name" value="HTH_1"/>
    <property type="match status" value="1"/>
</dbReference>
<name>A0A160FT98_9BURK</name>
<keyword evidence="3" id="KW-0238">DNA-binding</keyword>
<dbReference type="Pfam" id="PF03466">
    <property type="entry name" value="LysR_substrate"/>
    <property type="match status" value="1"/>
</dbReference>
<dbReference type="GO" id="GO:0006351">
    <property type="term" value="P:DNA-templated transcription"/>
    <property type="evidence" value="ECO:0007669"/>
    <property type="project" value="TreeGrafter"/>
</dbReference>
<dbReference type="InterPro" id="IPR000847">
    <property type="entry name" value="LysR_HTH_N"/>
</dbReference>
<keyword evidence="4" id="KW-0804">Transcription</keyword>
<keyword evidence="2" id="KW-0805">Transcription regulation</keyword>